<dbReference type="STRING" id="76595.SAMN05660313_03431"/>
<protein>
    <submittedName>
        <fullName evidence="4">Two component transcriptional regulator, LytTR family</fullName>
    </submittedName>
</protein>
<dbReference type="SMART" id="SM00850">
    <property type="entry name" value="LytTR"/>
    <property type="match status" value="1"/>
</dbReference>
<dbReference type="GO" id="GO:0000156">
    <property type="term" value="F:phosphorelay response regulator activity"/>
    <property type="evidence" value="ECO:0007669"/>
    <property type="project" value="InterPro"/>
</dbReference>
<dbReference type="OrthoDB" id="2168082at2"/>
<evidence type="ECO:0000259" key="2">
    <source>
        <dbReference type="PROSITE" id="PS50110"/>
    </source>
</evidence>
<evidence type="ECO:0000313" key="5">
    <source>
        <dbReference type="Proteomes" id="UP000183257"/>
    </source>
</evidence>
<dbReference type="Gene3D" id="3.40.50.2300">
    <property type="match status" value="1"/>
</dbReference>
<reference evidence="5" key="1">
    <citation type="submission" date="2016-11" db="EMBL/GenBank/DDBJ databases">
        <authorList>
            <person name="Varghese N."/>
            <person name="Submissions S."/>
        </authorList>
    </citation>
    <scope>NUCLEOTIDE SEQUENCE [LARGE SCALE GENOMIC DNA]</scope>
    <source>
        <strain evidence="5">DSM 24786</strain>
    </source>
</reference>
<dbReference type="PANTHER" id="PTHR37299">
    <property type="entry name" value="TRANSCRIPTIONAL REGULATOR-RELATED"/>
    <property type="match status" value="1"/>
</dbReference>
<dbReference type="SUPFAM" id="SSF52172">
    <property type="entry name" value="CheY-like"/>
    <property type="match status" value="1"/>
</dbReference>
<feature type="modified residue" description="4-aspartylphosphate" evidence="1">
    <location>
        <position position="56"/>
    </location>
</feature>
<dbReference type="InterPro" id="IPR001789">
    <property type="entry name" value="Sig_transdc_resp-reg_receiver"/>
</dbReference>
<dbReference type="RefSeq" id="WP_072305041.1">
    <property type="nucleotide sequence ID" value="NZ_FPIY01000009.1"/>
</dbReference>
<dbReference type="InterPro" id="IPR046947">
    <property type="entry name" value="LytR-like"/>
</dbReference>
<dbReference type="GO" id="GO:0003677">
    <property type="term" value="F:DNA binding"/>
    <property type="evidence" value="ECO:0007669"/>
    <property type="project" value="InterPro"/>
</dbReference>
<sequence>MQTISCFIVEDDPQAFSFASSIIKNYKNIAVIGNSNSINDAAEVIKKLKPDFIILDVFLTDGNAFEFLPLFKTIDFKIIFTTSYAKYAIDAFKFSAIDYLLKPYDEKELTTAIDKVLTDISKTNHESQLSTLMYNLSHKDQSKKIVLKNADTIHVVDIKDILFAKSDNNYTSFLLTNNKSILVSKPLKSFDEKLSNHNFFRVHQSYLINLNYISSYDKRNEEVLLNEKHAIPVAQSRKKSLLTYIDELF</sequence>
<proteinExistence type="predicted"/>
<dbReference type="EMBL" id="FPIY01000009">
    <property type="protein sequence ID" value="SFW68761.1"/>
    <property type="molecule type" value="Genomic_DNA"/>
</dbReference>
<keyword evidence="1" id="KW-0597">Phosphoprotein</keyword>
<dbReference type="PANTHER" id="PTHR37299:SF1">
    <property type="entry name" value="STAGE 0 SPORULATION PROTEIN A HOMOLOG"/>
    <property type="match status" value="1"/>
</dbReference>
<evidence type="ECO:0000259" key="3">
    <source>
        <dbReference type="PROSITE" id="PS50930"/>
    </source>
</evidence>
<name>A0A1K1R9Z5_9FLAO</name>
<dbReference type="Gene3D" id="2.40.50.1020">
    <property type="entry name" value="LytTr DNA-binding domain"/>
    <property type="match status" value="1"/>
</dbReference>
<dbReference type="PROSITE" id="PS50110">
    <property type="entry name" value="RESPONSE_REGULATORY"/>
    <property type="match status" value="1"/>
</dbReference>
<feature type="domain" description="Response regulatory" evidence="2">
    <location>
        <begin position="5"/>
        <end position="117"/>
    </location>
</feature>
<dbReference type="Pfam" id="PF00072">
    <property type="entry name" value="Response_reg"/>
    <property type="match status" value="1"/>
</dbReference>
<keyword evidence="5" id="KW-1185">Reference proteome</keyword>
<feature type="domain" description="HTH LytTR-type" evidence="3">
    <location>
        <begin position="145"/>
        <end position="247"/>
    </location>
</feature>
<dbReference type="SMART" id="SM00448">
    <property type="entry name" value="REC"/>
    <property type="match status" value="1"/>
</dbReference>
<dbReference type="PROSITE" id="PS50930">
    <property type="entry name" value="HTH_LYTTR"/>
    <property type="match status" value="1"/>
</dbReference>
<dbReference type="InterPro" id="IPR007492">
    <property type="entry name" value="LytTR_DNA-bd_dom"/>
</dbReference>
<gene>
    <name evidence="4" type="ORF">SAMN05660313_03431</name>
</gene>
<dbReference type="Proteomes" id="UP000183257">
    <property type="component" value="Unassembled WGS sequence"/>
</dbReference>
<dbReference type="Pfam" id="PF04397">
    <property type="entry name" value="LytTR"/>
    <property type="match status" value="1"/>
</dbReference>
<evidence type="ECO:0000313" key="4">
    <source>
        <dbReference type="EMBL" id="SFW68761.1"/>
    </source>
</evidence>
<evidence type="ECO:0000256" key="1">
    <source>
        <dbReference type="PROSITE-ProRule" id="PRU00169"/>
    </source>
</evidence>
<dbReference type="AlphaFoldDB" id="A0A1K1R9Z5"/>
<organism evidence="4 5">
    <name type="scientific">Cellulophaga fucicola</name>
    <dbReference type="NCBI Taxonomy" id="76595"/>
    <lineage>
        <taxon>Bacteria</taxon>
        <taxon>Pseudomonadati</taxon>
        <taxon>Bacteroidota</taxon>
        <taxon>Flavobacteriia</taxon>
        <taxon>Flavobacteriales</taxon>
        <taxon>Flavobacteriaceae</taxon>
        <taxon>Cellulophaga</taxon>
    </lineage>
</organism>
<accession>A0A1K1R9Z5</accession>
<dbReference type="InterPro" id="IPR011006">
    <property type="entry name" value="CheY-like_superfamily"/>
</dbReference>